<name>A0ABW1LV66_9ACTN</name>
<accession>A0ABW1LV66</accession>
<dbReference type="Pfam" id="PF21832">
    <property type="entry name" value="DUF6892"/>
    <property type="match status" value="1"/>
</dbReference>
<comment type="caution">
    <text evidence="2">The sequence shown here is derived from an EMBL/GenBank/DDBJ whole genome shotgun (WGS) entry which is preliminary data.</text>
</comment>
<evidence type="ECO:0000313" key="2">
    <source>
        <dbReference type="EMBL" id="MFC6055515.1"/>
    </source>
</evidence>
<gene>
    <name evidence="2" type="ORF">ACFP50_08605</name>
</gene>
<evidence type="ECO:0000259" key="1">
    <source>
        <dbReference type="Pfam" id="PF21832"/>
    </source>
</evidence>
<sequence length="155" mass="17677">MARFKDFNFKLVVIEQLMYIDEKLTPRVSLADLLKEKGLGDDPWTYAREHDLAYKVVPEARAYFESLEIGDELLAGVEELCMDGGNQVYQECAPVWDGEDDLFDVTPLDDLALLPNLRRVLGSEFLGPDLADIRRKPGHHGRPSLTLDLTKKRSW</sequence>
<dbReference type="EMBL" id="JBHSPT010000018">
    <property type="protein sequence ID" value="MFC6055515.1"/>
    <property type="molecule type" value="Genomic_DNA"/>
</dbReference>
<keyword evidence="3" id="KW-1185">Reference proteome</keyword>
<dbReference type="InterPro" id="IPR054187">
    <property type="entry name" value="DUF6892"/>
</dbReference>
<organism evidence="2 3">
    <name type="scientific">Streptomyces pratens</name>
    <dbReference type="NCBI Taxonomy" id="887456"/>
    <lineage>
        <taxon>Bacteria</taxon>
        <taxon>Bacillati</taxon>
        <taxon>Actinomycetota</taxon>
        <taxon>Actinomycetes</taxon>
        <taxon>Kitasatosporales</taxon>
        <taxon>Streptomycetaceae</taxon>
        <taxon>Streptomyces</taxon>
    </lineage>
</organism>
<feature type="domain" description="DUF6892" evidence="1">
    <location>
        <begin position="1"/>
        <end position="125"/>
    </location>
</feature>
<dbReference type="RefSeq" id="WP_386394973.1">
    <property type="nucleotide sequence ID" value="NZ_JBHSPT010000018.1"/>
</dbReference>
<proteinExistence type="predicted"/>
<reference evidence="3" key="1">
    <citation type="journal article" date="2019" name="Int. J. Syst. Evol. Microbiol.">
        <title>The Global Catalogue of Microorganisms (GCM) 10K type strain sequencing project: providing services to taxonomists for standard genome sequencing and annotation.</title>
        <authorList>
            <consortium name="The Broad Institute Genomics Platform"/>
            <consortium name="The Broad Institute Genome Sequencing Center for Infectious Disease"/>
            <person name="Wu L."/>
            <person name="Ma J."/>
        </authorList>
    </citation>
    <scope>NUCLEOTIDE SEQUENCE [LARGE SCALE GENOMIC DNA]</scope>
    <source>
        <strain evidence="3">JCM 12763</strain>
    </source>
</reference>
<evidence type="ECO:0000313" key="3">
    <source>
        <dbReference type="Proteomes" id="UP001596242"/>
    </source>
</evidence>
<dbReference type="Proteomes" id="UP001596242">
    <property type="component" value="Unassembled WGS sequence"/>
</dbReference>
<protein>
    <submittedName>
        <fullName evidence="2">DUF6892 domain-containing protein</fullName>
    </submittedName>
</protein>